<evidence type="ECO:0000256" key="4">
    <source>
        <dbReference type="ARBA" id="ARBA00022676"/>
    </source>
</evidence>
<dbReference type="InterPro" id="IPR023214">
    <property type="entry name" value="HAD_sf"/>
</dbReference>
<sequence>MPPFPASSTTLLSSASAGSSDELDDLDDLPAKPTEAEILSQIHRLHLELESVRGDPTEPDDDAQDATPAHSSAGSRSYTKLEGLSQHGATSPRLIVVSNRLPVTVRKDESGEWNFRVSSGGLVSALAGVKNKIPFVWVGWTGVEVATSEQDEMSRRFQEEMNCYPVYLSAADANLYYNGFCNEVLWPLFHYVPLPIVSSDGERKFDFKYWDAYSKANHRFAEAVMQVYEPGDLVWVQDYHLMLLPSLLRKRIRDVTIGFFLHTPFPSSEVYRILPVRSKVLQGVLAADLIGFHTYDYARHFLSVCTRILGLDASPKGVTYKDHFANVGIFPIGIDPNAWIKALRSPSVKERILELEEKFRGKKVLLGVDRLDYIKGVPHKLMAFRNLLSNHPEWKERVVLVQIGVPSRTEVDEYKKLISQTNELVGRINAQYGSVEYAPIVFINQSVNFDDLCALYTVADVAVVTSIRDGMNLVSYEYVVCQQERHGVLVLSEFAGSAQSLSSAIRVNPWNTEELANAMHEALTVPERERALKHWKLYHYVTKHTAAFWARSFVSELQQIERLMKMQDVHKPKQSLLRVSVDIIPDMRSRTKRLFLLEYEGTLCAPVSLADLGFPTLSMRRFLLRLSSDPGNFVYILSGRSKDTLDSWLGDLGVGLVSEHGCDYRHPHSTTWESLITVSDTSWRLSVIPILQYFTERTPGAHLEAKDNIVTWHFRDADPMFGSWQAKELQLLLAENSMNLPVEVVSGHKYLEVRPVGVSRVNAVRRILSELSEGVDFAFAIGSDKADEDVFSFLNTYVRTGDGRVSTLACRVGGKSDNSAADRYLPDVEPVFRLLRELAPNPSAAPKKTRAVGGTSGLSGPKPSLLARRKDIIQSLTERQRSNSYDNGMSSVFTGRRSTHRDPLPDGVSYDSLVVPPKVAADAPGDKARGGM</sequence>
<dbReference type="Gene3D" id="3.40.50.2000">
    <property type="entry name" value="Glycogen Phosphorylase B"/>
    <property type="match status" value="2"/>
</dbReference>
<dbReference type="NCBIfam" id="TIGR00685">
    <property type="entry name" value="T6PP"/>
    <property type="match status" value="1"/>
</dbReference>
<keyword evidence="5" id="KW-0808">Transferase</keyword>
<evidence type="ECO:0000256" key="7">
    <source>
        <dbReference type="SAM" id="MobiDB-lite"/>
    </source>
</evidence>
<comment type="similarity">
    <text evidence="1">In the N-terminal section; belongs to the glycosyltransferase 20 family.</text>
</comment>
<evidence type="ECO:0000256" key="5">
    <source>
        <dbReference type="ARBA" id="ARBA00022679"/>
    </source>
</evidence>
<dbReference type="Pfam" id="PF00982">
    <property type="entry name" value="Glyco_transf_20"/>
    <property type="match status" value="1"/>
</dbReference>
<dbReference type="AlphaFoldDB" id="R7Q6S4"/>
<evidence type="ECO:0000256" key="2">
    <source>
        <dbReference type="ARBA" id="ARBA00006330"/>
    </source>
</evidence>
<proteinExistence type="inferred from homology"/>
<dbReference type="RefSeq" id="XP_005713306.1">
    <property type="nucleotide sequence ID" value="XM_005713249.1"/>
</dbReference>
<dbReference type="STRING" id="2769.R7Q6S4"/>
<evidence type="ECO:0000313" key="9">
    <source>
        <dbReference type="Proteomes" id="UP000012073"/>
    </source>
</evidence>
<dbReference type="EC" id="2.4.1.15" evidence="3"/>
<feature type="region of interest" description="Disordered" evidence="7">
    <location>
        <begin position="49"/>
        <end position="77"/>
    </location>
</feature>
<dbReference type="CDD" id="cd03788">
    <property type="entry name" value="GT20_TPS"/>
    <property type="match status" value="1"/>
</dbReference>
<dbReference type="PANTHER" id="PTHR10788">
    <property type="entry name" value="TREHALOSE-6-PHOSPHATE SYNTHASE"/>
    <property type="match status" value="1"/>
</dbReference>
<feature type="compositionally biased region" description="Polar residues" evidence="7">
    <location>
        <begin position="876"/>
        <end position="893"/>
    </location>
</feature>
<feature type="region of interest" description="Disordered" evidence="7">
    <location>
        <begin position="840"/>
        <end position="864"/>
    </location>
</feature>
<dbReference type="GO" id="GO:0004805">
    <property type="term" value="F:trehalose-phosphatase activity"/>
    <property type="evidence" value="ECO:0007669"/>
    <property type="project" value="TreeGrafter"/>
</dbReference>
<dbReference type="Gene3D" id="3.40.50.1000">
    <property type="entry name" value="HAD superfamily/HAD-like"/>
    <property type="match status" value="1"/>
</dbReference>
<dbReference type="NCBIfam" id="TIGR02400">
    <property type="entry name" value="trehalose_OtsA"/>
    <property type="match status" value="1"/>
</dbReference>
<dbReference type="SUPFAM" id="SSF56784">
    <property type="entry name" value="HAD-like"/>
    <property type="match status" value="1"/>
</dbReference>
<dbReference type="Gene3D" id="3.30.70.1020">
    <property type="entry name" value="Trehalose-6-phosphate phosphatase related protein, domain 2"/>
    <property type="match status" value="1"/>
</dbReference>
<evidence type="ECO:0000256" key="6">
    <source>
        <dbReference type="ARBA" id="ARBA00048039"/>
    </source>
</evidence>
<accession>R7Q6S4</accession>
<keyword evidence="9" id="KW-1185">Reference proteome</keyword>
<dbReference type="Pfam" id="PF02358">
    <property type="entry name" value="Trehalose_PPase"/>
    <property type="match status" value="1"/>
</dbReference>
<reference evidence="9" key="1">
    <citation type="journal article" date="2013" name="Proc. Natl. Acad. Sci. U.S.A.">
        <title>Genome structure and metabolic features in the red seaweed Chondrus crispus shed light on evolution of the Archaeplastida.</title>
        <authorList>
            <person name="Collen J."/>
            <person name="Porcel B."/>
            <person name="Carre W."/>
            <person name="Ball S.G."/>
            <person name="Chaparro C."/>
            <person name="Tonon T."/>
            <person name="Barbeyron T."/>
            <person name="Michel G."/>
            <person name="Noel B."/>
            <person name="Valentin K."/>
            <person name="Elias M."/>
            <person name="Artiguenave F."/>
            <person name="Arun A."/>
            <person name="Aury J.M."/>
            <person name="Barbosa-Neto J.F."/>
            <person name="Bothwell J.H."/>
            <person name="Bouget F.Y."/>
            <person name="Brillet L."/>
            <person name="Cabello-Hurtado F."/>
            <person name="Capella-Gutierrez S."/>
            <person name="Charrier B."/>
            <person name="Cladiere L."/>
            <person name="Cock J.M."/>
            <person name="Coelho S.M."/>
            <person name="Colleoni C."/>
            <person name="Czjzek M."/>
            <person name="Da Silva C."/>
            <person name="Delage L."/>
            <person name="Denoeud F."/>
            <person name="Deschamps P."/>
            <person name="Dittami S.M."/>
            <person name="Gabaldon T."/>
            <person name="Gachon C.M."/>
            <person name="Groisillier A."/>
            <person name="Herve C."/>
            <person name="Jabbari K."/>
            <person name="Katinka M."/>
            <person name="Kloareg B."/>
            <person name="Kowalczyk N."/>
            <person name="Labadie K."/>
            <person name="Leblanc C."/>
            <person name="Lopez P.J."/>
            <person name="McLachlan D.H."/>
            <person name="Meslet-Cladiere L."/>
            <person name="Moustafa A."/>
            <person name="Nehr Z."/>
            <person name="Nyvall Collen P."/>
            <person name="Panaud O."/>
            <person name="Partensky F."/>
            <person name="Poulain J."/>
            <person name="Rensing S.A."/>
            <person name="Rousvoal S."/>
            <person name="Samson G."/>
            <person name="Symeonidi A."/>
            <person name="Weissenbach J."/>
            <person name="Zambounis A."/>
            <person name="Wincker P."/>
            <person name="Boyen C."/>
        </authorList>
    </citation>
    <scope>NUCLEOTIDE SEQUENCE [LARGE SCALE GENOMIC DNA]</scope>
    <source>
        <strain evidence="9">cv. Stackhouse</strain>
    </source>
</reference>
<dbReference type="GeneID" id="17321034"/>
<dbReference type="FunFam" id="3.40.50.1000:FF:000052">
    <property type="entry name" value="Alpha,alpha-trehalose-phosphate synthase [UDP-forming] 6"/>
    <property type="match status" value="1"/>
</dbReference>
<dbReference type="EMBL" id="HG001648">
    <property type="protein sequence ID" value="CDF33503.1"/>
    <property type="molecule type" value="Genomic_DNA"/>
</dbReference>
<dbReference type="GO" id="GO:0005829">
    <property type="term" value="C:cytosol"/>
    <property type="evidence" value="ECO:0007669"/>
    <property type="project" value="TreeGrafter"/>
</dbReference>
<dbReference type="InterPro" id="IPR036412">
    <property type="entry name" value="HAD-like_sf"/>
</dbReference>
<name>R7Q6S4_CHOCR</name>
<dbReference type="SUPFAM" id="SSF53756">
    <property type="entry name" value="UDP-Glycosyltransferase/glycogen phosphorylase"/>
    <property type="match status" value="1"/>
</dbReference>
<dbReference type="NCBIfam" id="NF011071">
    <property type="entry name" value="PRK14501.1"/>
    <property type="match status" value="1"/>
</dbReference>
<dbReference type="InterPro" id="IPR003337">
    <property type="entry name" value="Trehalose_PPase"/>
</dbReference>
<evidence type="ECO:0000256" key="3">
    <source>
        <dbReference type="ARBA" id="ARBA00012538"/>
    </source>
</evidence>
<feature type="region of interest" description="Disordered" evidence="7">
    <location>
        <begin position="876"/>
        <end position="932"/>
    </location>
</feature>
<keyword evidence="4" id="KW-0328">Glycosyltransferase</keyword>
<dbReference type="PhylomeDB" id="R7Q6S4"/>
<organism evidence="8 9">
    <name type="scientific">Chondrus crispus</name>
    <name type="common">Carrageen Irish moss</name>
    <name type="synonym">Polymorpha crispa</name>
    <dbReference type="NCBI Taxonomy" id="2769"/>
    <lineage>
        <taxon>Eukaryota</taxon>
        <taxon>Rhodophyta</taxon>
        <taxon>Florideophyceae</taxon>
        <taxon>Rhodymeniophycidae</taxon>
        <taxon>Gigartinales</taxon>
        <taxon>Gigartinaceae</taxon>
        <taxon>Chondrus</taxon>
    </lineage>
</organism>
<evidence type="ECO:0000256" key="1">
    <source>
        <dbReference type="ARBA" id="ARBA00005409"/>
    </source>
</evidence>
<protein>
    <recommendedName>
        <fullName evidence="3">alpha,alpha-trehalose-phosphate synthase (UDP-forming)</fullName>
        <ecNumber evidence="3">2.4.1.15</ecNumber>
    </recommendedName>
</protein>
<dbReference type="SMR" id="R7Q6S4"/>
<comment type="catalytic activity">
    <reaction evidence="6">
        <text>D-glucose 6-phosphate + UDP-alpha-D-glucose = alpha,alpha-trehalose 6-phosphate + UDP + H(+)</text>
        <dbReference type="Rhea" id="RHEA:18889"/>
        <dbReference type="ChEBI" id="CHEBI:15378"/>
        <dbReference type="ChEBI" id="CHEBI:58223"/>
        <dbReference type="ChEBI" id="CHEBI:58429"/>
        <dbReference type="ChEBI" id="CHEBI:58885"/>
        <dbReference type="ChEBI" id="CHEBI:61548"/>
        <dbReference type="EC" id="2.4.1.15"/>
    </reaction>
</comment>
<feature type="region of interest" description="Disordered" evidence="7">
    <location>
        <begin position="1"/>
        <end position="33"/>
    </location>
</feature>
<comment type="similarity">
    <text evidence="2">In the C-terminal section; belongs to the trehalose phosphatase family.</text>
</comment>
<dbReference type="FunFam" id="3.40.50.2000:FF:000035">
    <property type="entry name" value="Trehalose-6-phosphate synthase"/>
    <property type="match status" value="1"/>
</dbReference>
<dbReference type="FunFam" id="3.40.50.2000:FF:000010">
    <property type="entry name" value="Alpha,alpha-trehalose-phosphate synthase"/>
    <property type="match status" value="1"/>
</dbReference>
<dbReference type="InterPro" id="IPR001830">
    <property type="entry name" value="Glyco_trans_20"/>
</dbReference>
<dbReference type="PANTHER" id="PTHR10788:SF106">
    <property type="entry name" value="BCDNA.GH08860"/>
    <property type="match status" value="1"/>
</dbReference>
<dbReference type="Gramene" id="CDF33503">
    <property type="protein sequence ID" value="CDF33503"/>
    <property type="gene ID" value="CHC_T00002090001"/>
</dbReference>
<dbReference type="OrthoDB" id="755951at2759"/>
<dbReference type="OMA" id="QTEAHYY"/>
<evidence type="ECO:0000313" key="8">
    <source>
        <dbReference type="EMBL" id="CDF33503.1"/>
    </source>
</evidence>
<feature type="compositionally biased region" description="Low complexity" evidence="7">
    <location>
        <begin position="1"/>
        <end position="20"/>
    </location>
</feature>
<gene>
    <name evidence="8" type="ORF">CHC_T00002090001</name>
</gene>
<dbReference type="KEGG" id="ccp:CHC_T00002090001"/>
<dbReference type="GO" id="GO:0003825">
    <property type="term" value="F:alpha,alpha-trehalose-phosphate synthase (UDP-forming) activity"/>
    <property type="evidence" value="ECO:0007669"/>
    <property type="project" value="UniProtKB-EC"/>
</dbReference>
<dbReference type="InterPro" id="IPR012766">
    <property type="entry name" value="Trehalose_OtsA"/>
</dbReference>
<dbReference type="CDD" id="cd01627">
    <property type="entry name" value="HAD_TPP"/>
    <property type="match status" value="1"/>
</dbReference>
<dbReference type="Proteomes" id="UP000012073">
    <property type="component" value="Unassembled WGS sequence"/>
</dbReference>
<dbReference type="GO" id="GO:0005992">
    <property type="term" value="P:trehalose biosynthetic process"/>
    <property type="evidence" value="ECO:0007669"/>
    <property type="project" value="InterPro"/>
</dbReference>